<dbReference type="Gene3D" id="2.40.33.20">
    <property type="entry name" value="PK beta-barrel domain-like"/>
    <property type="match status" value="1"/>
</dbReference>
<evidence type="ECO:0000313" key="2">
    <source>
        <dbReference type="EMBL" id="ABE54251.1"/>
    </source>
</evidence>
<dbReference type="GO" id="GO:0030151">
    <property type="term" value="F:molybdenum ion binding"/>
    <property type="evidence" value="ECO:0007669"/>
    <property type="project" value="InterPro"/>
</dbReference>
<feature type="domain" description="MOSC" evidence="1">
    <location>
        <begin position="32"/>
        <end position="167"/>
    </location>
</feature>
<dbReference type="PANTHER" id="PTHR30212">
    <property type="entry name" value="PROTEIN YIIM"/>
    <property type="match status" value="1"/>
</dbReference>
<dbReference type="SUPFAM" id="SSF50800">
    <property type="entry name" value="PK beta-barrel domain-like"/>
    <property type="match status" value="1"/>
</dbReference>
<protein>
    <submittedName>
        <fullName evidence="2">MOSC domain protein</fullName>
    </submittedName>
</protein>
<dbReference type="PROSITE" id="PS51340">
    <property type="entry name" value="MOSC"/>
    <property type="match status" value="1"/>
</dbReference>
<evidence type="ECO:0000259" key="1">
    <source>
        <dbReference type="PROSITE" id="PS51340"/>
    </source>
</evidence>
<organism evidence="2 3">
    <name type="scientific">Shewanella denitrificans (strain OS217 / ATCC BAA-1090 / DSM 15013)</name>
    <dbReference type="NCBI Taxonomy" id="318161"/>
    <lineage>
        <taxon>Bacteria</taxon>
        <taxon>Pseudomonadati</taxon>
        <taxon>Pseudomonadota</taxon>
        <taxon>Gammaproteobacteria</taxon>
        <taxon>Alteromonadales</taxon>
        <taxon>Shewanellaceae</taxon>
        <taxon>Shewanella</taxon>
    </lineage>
</organism>
<dbReference type="Pfam" id="PF03473">
    <property type="entry name" value="MOSC"/>
    <property type="match status" value="1"/>
</dbReference>
<dbReference type="InterPro" id="IPR052353">
    <property type="entry name" value="Benzoxazolinone_Detox_Enz"/>
</dbReference>
<dbReference type="InterPro" id="IPR011037">
    <property type="entry name" value="Pyrv_Knase-like_insert_dom_sf"/>
</dbReference>
<dbReference type="Pfam" id="PF03475">
    <property type="entry name" value="YiiM_3-alpha"/>
    <property type="match status" value="1"/>
</dbReference>
<accession>Q12QM5</accession>
<gene>
    <name evidence="2" type="ordered locus">Sden_0963</name>
</gene>
<dbReference type="InterPro" id="IPR005163">
    <property type="entry name" value="Tri_helical_YiiM-like"/>
</dbReference>
<dbReference type="GO" id="GO:0030170">
    <property type="term" value="F:pyridoxal phosphate binding"/>
    <property type="evidence" value="ECO:0007669"/>
    <property type="project" value="InterPro"/>
</dbReference>
<dbReference type="EMBL" id="CP000302">
    <property type="protein sequence ID" value="ABE54251.1"/>
    <property type="molecule type" value="Genomic_DNA"/>
</dbReference>
<dbReference type="HOGENOM" id="CLU_082566_1_0_6"/>
<dbReference type="KEGG" id="sdn:Sden_0963"/>
<dbReference type="PANTHER" id="PTHR30212:SF2">
    <property type="entry name" value="PROTEIN YIIM"/>
    <property type="match status" value="1"/>
</dbReference>
<keyword evidence="3" id="KW-1185">Reference proteome</keyword>
<dbReference type="AlphaFoldDB" id="Q12QM5"/>
<sequence>MDFSVKIISTNISKSKTISYNGKDVKTGIFKVPTCDEVTIDTFNIVGDEQADLIHHGGEHKAVYAFSSNHYDYWKGILANKNLSYGAFGENFSVSNLSEEDVKIGDQFRFGSTLLEVSQPRVPCFKLGIALNNANAVKLFTKNYCTGVYFRVLEPGVAQTGDTVSIEKHATHDISIKKLFQAYFDRNYVGLERVFSKALDLETLAPEWKDKLAKRLSITSD</sequence>
<evidence type="ECO:0000313" key="3">
    <source>
        <dbReference type="Proteomes" id="UP000001982"/>
    </source>
</evidence>
<name>Q12QM5_SHEDO</name>
<dbReference type="GO" id="GO:0003824">
    <property type="term" value="F:catalytic activity"/>
    <property type="evidence" value="ECO:0007669"/>
    <property type="project" value="InterPro"/>
</dbReference>
<proteinExistence type="predicted"/>
<dbReference type="STRING" id="318161.Sden_0963"/>
<dbReference type="Proteomes" id="UP000001982">
    <property type="component" value="Chromosome"/>
</dbReference>
<dbReference type="InterPro" id="IPR005302">
    <property type="entry name" value="MoCF_Sase_C"/>
</dbReference>
<reference evidence="2 3" key="1">
    <citation type="submission" date="2006-03" db="EMBL/GenBank/DDBJ databases">
        <title>Complete sequence of Shewanella denitrificans OS217.</title>
        <authorList>
            <consortium name="US DOE Joint Genome Institute"/>
            <person name="Copeland A."/>
            <person name="Lucas S."/>
            <person name="Lapidus A."/>
            <person name="Barry K."/>
            <person name="Detter J.C."/>
            <person name="Glavina del Rio T."/>
            <person name="Hammon N."/>
            <person name="Israni S."/>
            <person name="Dalin E."/>
            <person name="Tice H."/>
            <person name="Pitluck S."/>
            <person name="Brettin T."/>
            <person name="Bruce D."/>
            <person name="Han C."/>
            <person name="Tapia R."/>
            <person name="Gilna P."/>
            <person name="Kiss H."/>
            <person name="Schmutz J."/>
            <person name="Larimer F."/>
            <person name="Land M."/>
            <person name="Hauser L."/>
            <person name="Kyrpides N."/>
            <person name="Lykidis A."/>
            <person name="Richardson P."/>
        </authorList>
    </citation>
    <scope>NUCLEOTIDE SEQUENCE [LARGE SCALE GENOMIC DNA]</scope>
    <source>
        <strain evidence="3">OS217 / ATCC BAA-1090 / DSM 15013</strain>
    </source>
</reference>
<dbReference type="eggNOG" id="COG2258">
    <property type="taxonomic scope" value="Bacteria"/>
</dbReference>